<evidence type="ECO:0000313" key="4">
    <source>
        <dbReference type="Proteomes" id="UP001177744"/>
    </source>
</evidence>
<name>A0AA40IAK1_CNENI</name>
<accession>A0AA40IAK1</accession>
<comment type="similarity">
    <text evidence="1">Belongs to the FAM53 family.</text>
</comment>
<organism evidence="3 4">
    <name type="scientific">Cnephaeus nilssonii</name>
    <name type="common">Northern bat</name>
    <name type="synonym">Eptesicus nilssonii</name>
    <dbReference type="NCBI Taxonomy" id="3371016"/>
    <lineage>
        <taxon>Eukaryota</taxon>
        <taxon>Metazoa</taxon>
        <taxon>Chordata</taxon>
        <taxon>Craniata</taxon>
        <taxon>Vertebrata</taxon>
        <taxon>Euteleostomi</taxon>
        <taxon>Mammalia</taxon>
        <taxon>Eutheria</taxon>
        <taxon>Laurasiatheria</taxon>
        <taxon>Chiroptera</taxon>
        <taxon>Yangochiroptera</taxon>
        <taxon>Vespertilionidae</taxon>
        <taxon>Cnephaeus</taxon>
    </lineage>
</organism>
<dbReference type="AlphaFoldDB" id="A0AA40IAK1"/>
<protein>
    <recommendedName>
        <fullName evidence="5">Protein FAM53A</fullName>
    </recommendedName>
</protein>
<dbReference type="GO" id="GO:0006606">
    <property type="term" value="P:protein import into nucleus"/>
    <property type="evidence" value="ECO:0007669"/>
    <property type="project" value="TreeGrafter"/>
</dbReference>
<evidence type="ECO:0008006" key="5">
    <source>
        <dbReference type="Google" id="ProtNLM"/>
    </source>
</evidence>
<dbReference type="Proteomes" id="UP001177744">
    <property type="component" value="Unassembled WGS sequence"/>
</dbReference>
<comment type="caution">
    <text evidence="3">The sequence shown here is derived from an EMBL/GenBank/DDBJ whole genome shotgun (WGS) entry which is preliminary data.</text>
</comment>
<dbReference type="EMBL" id="JAULJE010000002">
    <property type="protein sequence ID" value="KAK1346118.1"/>
    <property type="molecule type" value="Genomic_DNA"/>
</dbReference>
<feature type="region of interest" description="Disordered" evidence="2">
    <location>
        <begin position="416"/>
        <end position="438"/>
    </location>
</feature>
<sequence length="585" mass="60932">MLRGQEGAVLARPDGCSAEKRNSRSGRVFPFETNGHNPTYVPCGLNGSSGLTTQGAPCGRPALPAGEEADAEAGREEEGPPTLLVQHTGPSSLPGPRALAGPRHLLRCPPVPSEGEGGARVDTPGRAGGAALTTRRGLHPLCSPRAHEARFGQLAGDRRPWKALSGGWPLRSPAAAGPALPFPPGLGAGSAVDLRESSGPPLAPPSKRHCRSLSEPDELARCRSPWRPGGSKVWTAVSKRRCHSGGSASLPGSALPAAGPSSPPAPRPASASGGREDGGRGFGSGSGPPWGPPGPPLSSRRRLSLSQEHLLHADAPSSAPALGWRLGLLRSRSQPCVLVGRKSRLKRPREEDPRWPRPSLDFLKMTRVRLPVPGGHPAAASSHGAGSLSGPRREGRHCLGALCPWRATPHHLPTLQERPGCPGDAGPPEGCAGRSRPRLRVRVARRSASLRRCPRGGLRRRDQGRCVTRGLGRGRRGARGPSQQRLTQSFLSQTLKNSKSLGSLDCEGEDEDEARAKTAVSSPRAPHGLTGLVTPASSPLGACPSLWASQEAGSGGDPGDWDSAGEEGVSPLGPGELDLEQIENN</sequence>
<dbReference type="GO" id="GO:0005634">
    <property type="term" value="C:nucleus"/>
    <property type="evidence" value="ECO:0007669"/>
    <property type="project" value="TreeGrafter"/>
</dbReference>
<feature type="compositionally biased region" description="Polar residues" evidence="2">
    <location>
        <begin position="46"/>
        <end position="55"/>
    </location>
</feature>
<dbReference type="PANTHER" id="PTHR28567:SF2">
    <property type="entry name" value="PROTEIN FAM53A"/>
    <property type="match status" value="1"/>
</dbReference>
<evidence type="ECO:0000256" key="2">
    <source>
        <dbReference type="SAM" id="MobiDB-lite"/>
    </source>
</evidence>
<reference evidence="3" key="1">
    <citation type="submission" date="2023-06" db="EMBL/GenBank/DDBJ databases">
        <title>Reference genome for the Northern bat (Eptesicus nilssonii), a most northern bat species.</title>
        <authorList>
            <person name="Laine V.N."/>
            <person name="Pulliainen A.T."/>
            <person name="Lilley T.M."/>
        </authorList>
    </citation>
    <scope>NUCLEOTIDE SEQUENCE</scope>
    <source>
        <strain evidence="3">BLF_Eptnil</strain>
        <tissue evidence="3">Kidney</tissue>
    </source>
</reference>
<gene>
    <name evidence="3" type="ORF">QTO34_008587</name>
</gene>
<keyword evidence="4" id="KW-1185">Reference proteome</keyword>
<feature type="region of interest" description="Disordered" evidence="2">
    <location>
        <begin position="1"/>
        <end position="137"/>
    </location>
</feature>
<evidence type="ECO:0000313" key="3">
    <source>
        <dbReference type="EMBL" id="KAK1346118.1"/>
    </source>
</evidence>
<feature type="compositionally biased region" description="Basic and acidic residues" evidence="2">
    <location>
        <begin position="212"/>
        <end position="221"/>
    </location>
</feature>
<evidence type="ECO:0000256" key="1">
    <source>
        <dbReference type="ARBA" id="ARBA00010984"/>
    </source>
</evidence>
<dbReference type="Pfam" id="PF15242">
    <property type="entry name" value="FAM53"/>
    <property type="match status" value="1"/>
</dbReference>
<feature type="compositionally biased region" description="Polar residues" evidence="2">
    <location>
        <begin position="481"/>
        <end position="501"/>
    </location>
</feature>
<feature type="compositionally biased region" description="Low complexity" evidence="2">
    <location>
        <begin position="244"/>
        <end position="260"/>
    </location>
</feature>
<feature type="region of interest" description="Disordered" evidence="2">
    <location>
        <begin position="157"/>
        <end position="302"/>
    </location>
</feature>
<feature type="region of interest" description="Disordered" evidence="2">
    <location>
        <begin position="468"/>
        <end position="585"/>
    </location>
</feature>
<proteinExistence type="inferred from homology"/>
<dbReference type="InterPro" id="IPR029356">
    <property type="entry name" value="FAM53"/>
</dbReference>
<dbReference type="PANTHER" id="PTHR28567">
    <property type="entry name" value="PROTEIN FAM53A-LIKE ISOFORM X1"/>
    <property type="match status" value="1"/>
</dbReference>